<evidence type="ECO:0000313" key="4">
    <source>
        <dbReference type="Proteomes" id="UP000261828"/>
    </source>
</evidence>
<dbReference type="Gene3D" id="3.40.50.12370">
    <property type="match status" value="1"/>
</dbReference>
<dbReference type="SUPFAM" id="SSF52402">
    <property type="entry name" value="Adenine nucleotide alpha hydrolases-like"/>
    <property type="match status" value="2"/>
</dbReference>
<evidence type="ECO:0000259" key="2">
    <source>
        <dbReference type="Pfam" id="PF00582"/>
    </source>
</evidence>
<organism evidence="3 4">
    <name type="scientific">Flagellimonas nanhaiensis</name>
    <dbReference type="NCBI Taxonomy" id="2292706"/>
    <lineage>
        <taxon>Bacteria</taxon>
        <taxon>Pseudomonadati</taxon>
        <taxon>Bacteroidota</taxon>
        <taxon>Flavobacteriia</taxon>
        <taxon>Flavobacteriales</taxon>
        <taxon>Flavobacteriaceae</taxon>
        <taxon>Flagellimonas</taxon>
    </lineage>
</organism>
<dbReference type="PRINTS" id="PR01438">
    <property type="entry name" value="UNVRSLSTRESS"/>
</dbReference>
<keyword evidence="4" id="KW-1185">Reference proteome</keyword>
<sequence>MKKILLPTDFSENAFNAMCYAVELLQSTTCIFFIVHAYTPALYRVDYSMGSPGKFGLPDDHQHLAETTLDKIVKRLRKLYPNPKHTYVPHAAFNTLDDEMCSVVKNENIDMIIMGTQGATGAKEVLFGSNTVHIFRKVGIPVLAVPSTYKFSALKEIAFPTDYEIDYKRTELDVILWLSKIWESKINVIHVTAPQGLTSEQKKYKRALEKMIKDTPHQVHDLPDQELINAINVFQERVPFGLLVMVKNKHSFLERLFVEPVIRNIGLHSNVPFLVLPYKSKS</sequence>
<feature type="domain" description="UspA" evidence="2">
    <location>
        <begin position="1"/>
        <end position="146"/>
    </location>
</feature>
<gene>
    <name evidence="3" type="ORF">DX873_16050</name>
</gene>
<protein>
    <submittedName>
        <fullName evidence="3">Universal stress protein</fullName>
    </submittedName>
</protein>
<dbReference type="AlphaFoldDB" id="A0A371JLX5"/>
<dbReference type="PANTHER" id="PTHR46268">
    <property type="entry name" value="STRESS RESPONSE PROTEIN NHAX"/>
    <property type="match status" value="1"/>
</dbReference>
<dbReference type="InterPro" id="IPR006015">
    <property type="entry name" value="Universal_stress_UspA"/>
</dbReference>
<dbReference type="InterPro" id="IPR006016">
    <property type="entry name" value="UspA"/>
</dbReference>
<comment type="caution">
    <text evidence="3">The sequence shown here is derived from an EMBL/GenBank/DDBJ whole genome shotgun (WGS) entry which is preliminary data.</text>
</comment>
<evidence type="ECO:0000256" key="1">
    <source>
        <dbReference type="ARBA" id="ARBA00008791"/>
    </source>
</evidence>
<dbReference type="RefSeq" id="WP_116185511.1">
    <property type="nucleotide sequence ID" value="NZ_QTJX01000005.1"/>
</dbReference>
<dbReference type="Pfam" id="PF00582">
    <property type="entry name" value="Usp"/>
    <property type="match status" value="1"/>
</dbReference>
<reference evidence="3 4" key="1">
    <citation type="submission" date="2018-08" db="EMBL/GenBank/DDBJ databases">
        <title>Muricauda nanhaiensis sp. nov., isolated from seawater of the South China Sea.</title>
        <authorList>
            <person name="Dang Y."/>
        </authorList>
    </citation>
    <scope>NUCLEOTIDE SEQUENCE [LARGE SCALE GENOMIC DNA]</scope>
    <source>
        <strain evidence="3 4">SM1704</strain>
    </source>
</reference>
<proteinExistence type="inferred from homology"/>
<dbReference type="EMBL" id="QTJX01000005">
    <property type="protein sequence ID" value="RDY58041.1"/>
    <property type="molecule type" value="Genomic_DNA"/>
</dbReference>
<dbReference type="PANTHER" id="PTHR46268:SF6">
    <property type="entry name" value="UNIVERSAL STRESS PROTEIN UP12"/>
    <property type="match status" value="1"/>
</dbReference>
<dbReference type="Proteomes" id="UP000261828">
    <property type="component" value="Unassembled WGS sequence"/>
</dbReference>
<dbReference type="OrthoDB" id="9788959at2"/>
<comment type="similarity">
    <text evidence="1">Belongs to the universal stress protein A family.</text>
</comment>
<accession>A0A371JLX5</accession>
<dbReference type="CDD" id="cd00293">
    <property type="entry name" value="USP-like"/>
    <property type="match status" value="1"/>
</dbReference>
<name>A0A371JLX5_9FLAO</name>
<evidence type="ECO:0000313" key="3">
    <source>
        <dbReference type="EMBL" id="RDY58041.1"/>
    </source>
</evidence>